<evidence type="ECO:0000313" key="2">
    <source>
        <dbReference type="EMBL" id="RSH95161.1"/>
    </source>
</evidence>
<comment type="caution">
    <text evidence="2">The sequence shown here is derived from an EMBL/GenBank/DDBJ whole genome shotgun (WGS) entry which is preliminary data.</text>
</comment>
<dbReference type="EMBL" id="RSCD01000001">
    <property type="protein sequence ID" value="RSH95161.1"/>
    <property type="molecule type" value="Genomic_DNA"/>
</dbReference>
<feature type="compositionally biased region" description="Low complexity" evidence="1">
    <location>
        <begin position="34"/>
        <end position="67"/>
    </location>
</feature>
<reference evidence="2 3" key="1">
    <citation type="submission" date="2018-11" db="EMBL/GenBank/DDBJ databases">
        <title>Genome sequence of Saitozyma podzolica DSM 27192.</title>
        <authorList>
            <person name="Aliyu H."/>
            <person name="Gorte O."/>
            <person name="Ochsenreither K."/>
        </authorList>
    </citation>
    <scope>NUCLEOTIDE SEQUENCE [LARGE SCALE GENOMIC DNA]</scope>
    <source>
        <strain evidence="2 3">DSM 27192</strain>
    </source>
</reference>
<gene>
    <name evidence="2" type="ORF">EHS25_000247</name>
</gene>
<feature type="compositionally biased region" description="Polar residues" evidence="1">
    <location>
        <begin position="1"/>
        <end position="10"/>
    </location>
</feature>
<proteinExistence type="predicted"/>
<dbReference type="OrthoDB" id="2576387at2759"/>
<name>A0A427YVX6_9TREE</name>
<evidence type="ECO:0000256" key="1">
    <source>
        <dbReference type="SAM" id="MobiDB-lite"/>
    </source>
</evidence>
<keyword evidence="3" id="KW-1185">Reference proteome</keyword>
<feature type="region of interest" description="Disordered" evidence="1">
    <location>
        <begin position="1"/>
        <end position="74"/>
    </location>
</feature>
<accession>A0A427YVX6</accession>
<protein>
    <recommendedName>
        <fullName evidence="4">Cysteine-rich transmembrane CYSTM domain-containing protein</fullName>
    </recommendedName>
</protein>
<sequence length="105" mass="11369">MATNQGNKPSYPQMEQEGQQMYQASDGKWYPTAQMPQNWQPQPNQQYPGPQQGYYGQQPMGYPQQGQTYVVQDGNRGNAGMGAGAGILAGLCAALLCFDLGACLC</sequence>
<dbReference type="Proteomes" id="UP000279259">
    <property type="component" value="Unassembled WGS sequence"/>
</dbReference>
<dbReference type="AlphaFoldDB" id="A0A427YVX6"/>
<organism evidence="2 3">
    <name type="scientific">Saitozyma podzolica</name>
    <dbReference type="NCBI Taxonomy" id="1890683"/>
    <lineage>
        <taxon>Eukaryota</taxon>
        <taxon>Fungi</taxon>
        <taxon>Dikarya</taxon>
        <taxon>Basidiomycota</taxon>
        <taxon>Agaricomycotina</taxon>
        <taxon>Tremellomycetes</taxon>
        <taxon>Tremellales</taxon>
        <taxon>Trimorphomycetaceae</taxon>
        <taxon>Saitozyma</taxon>
    </lineage>
</organism>
<evidence type="ECO:0000313" key="3">
    <source>
        <dbReference type="Proteomes" id="UP000279259"/>
    </source>
</evidence>
<evidence type="ECO:0008006" key="4">
    <source>
        <dbReference type="Google" id="ProtNLM"/>
    </source>
</evidence>